<dbReference type="CDD" id="cd02440">
    <property type="entry name" value="AdoMet_MTases"/>
    <property type="match status" value="1"/>
</dbReference>
<feature type="compositionally biased region" description="Polar residues" evidence="1">
    <location>
        <begin position="18"/>
        <end position="29"/>
    </location>
</feature>
<dbReference type="Proteomes" id="UP000245946">
    <property type="component" value="Unassembled WGS sequence"/>
</dbReference>
<feature type="domain" description="Methyltransferase" evidence="2">
    <location>
        <begin position="76"/>
        <end position="174"/>
    </location>
</feature>
<sequence length="320" mass="34734">MRTARAPRGASVRCRRASLSTTTSRNMQSSSWSDHAAKYANNGNGLTLPLLLAALAHITPALDALAAQRAPQPLRILTTCGGPGVEAVLLCKHFGGKHVNILSTDNAEGMVQLARDSFEKEGLQDIAEARVLDAMKLDLPDQSYDAVLQLLGPMLLPDARASFAEATRVLTPGGVFCALTPGRMVIHDVMTSAKRGVLEKAGRGDEFQDLYSHRIMSEWGTPPKLKEQLEKCSAFAKVEAANAPAEMPVSSEAHLDEILQSLWDNPGMAFMYTSNLSEEQVAEFRAAVRKEMLKRRAESGKETWGAEMLGNVVCAWTAEK</sequence>
<dbReference type="InterPro" id="IPR041698">
    <property type="entry name" value="Methyltransf_25"/>
</dbReference>
<organism evidence="3 4">
    <name type="scientific">Tilletiopsis washingtonensis</name>
    <dbReference type="NCBI Taxonomy" id="58919"/>
    <lineage>
        <taxon>Eukaryota</taxon>
        <taxon>Fungi</taxon>
        <taxon>Dikarya</taxon>
        <taxon>Basidiomycota</taxon>
        <taxon>Ustilaginomycotina</taxon>
        <taxon>Exobasidiomycetes</taxon>
        <taxon>Entylomatales</taxon>
        <taxon>Entylomatales incertae sedis</taxon>
        <taxon>Tilletiopsis</taxon>
    </lineage>
</organism>
<keyword evidence="4" id="KW-1185">Reference proteome</keyword>
<dbReference type="OrthoDB" id="3355826at2759"/>
<reference evidence="3 4" key="1">
    <citation type="journal article" date="2018" name="Mol. Biol. Evol.">
        <title>Broad Genomic Sampling Reveals a Smut Pathogenic Ancestry of the Fungal Clade Ustilaginomycotina.</title>
        <authorList>
            <person name="Kijpornyongpan T."/>
            <person name="Mondo S.J."/>
            <person name="Barry K."/>
            <person name="Sandor L."/>
            <person name="Lee J."/>
            <person name="Lipzen A."/>
            <person name="Pangilinan J."/>
            <person name="LaButti K."/>
            <person name="Hainaut M."/>
            <person name="Henrissat B."/>
            <person name="Grigoriev I.V."/>
            <person name="Spatafora J.W."/>
            <person name="Aime M.C."/>
        </authorList>
    </citation>
    <scope>NUCLEOTIDE SEQUENCE [LARGE SCALE GENOMIC DNA]</scope>
    <source>
        <strain evidence="3 4">MCA 4186</strain>
    </source>
</reference>
<evidence type="ECO:0000313" key="4">
    <source>
        <dbReference type="Proteomes" id="UP000245946"/>
    </source>
</evidence>
<dbReference type="GeneID" id="37269986"/>
<keyword evidence="3" id="KW-0808">Transferase</keyword>
<dbReference type="Pfam" id="PF13649">
    <property type="entry name" value="Methyltransf_25"/>
    <property type="match status" value="1"/>
</dbReference>
<dbReference type="Gene3D" id="3.40.50.150">
    <property type="entry name" value="Vaccinia Virus protein VP39"/>
    <property type="match status" value="1"/>
</dbReference>
<dbReference type="GO" id="GO:0032259">
    <property type="term" value="P:methylation"/>
    <property type="evidence" value="ECO:0007669"/>
    <property type="project" value="UniProtKB-KW"/>
</dbReference>
<dbReference type="PANTHER" id="PTHR43591">
    <property type="entry name" value="METHYLTRANSFERASE"/>
    <property type="match status" value="1"/>
</dbReference>
<dbReference type="GO" id="GO:0008168">
    <property type="term" value="F:methyltransferase activity"/>
    <property type="evidence" value="ECO:0007669"/>
    <property type="project" value="UniProtKB-KW"/>
</dbReference>
<dbReference type="InterPro" id="IPR029063">
    <property type="entry name" value="SAM-dependent_MTases_sf"/>
</dbReference>
<evidence type="ECO:0000259" key="2">
    <source>
        <dbReference type="Pfam" id="PF13649"/>
    </source>
</evidence>
<gene>
    <name evidence="3" type="ORF">FA09DRAFT_330056</name>
</gene>
<proteinExistence type="predicted"/>
<keyword evidence="3" id="KW-0489">Methyltransferase</keyword>
<dbReference type="SUPFAM" id="SSF53335">
    <property type="entry name" value="S-adenosyl-L-methionine-dependent methyltransferases"/>
    <property type="match status" value="1"/>
</dbReference>
<evidence type="ECO:0000256" key="1">
    <source>
        <dbReference type="SAM" id="MobiDB-lite"/>
    </source>
</evidence>
<feature type="region of interest" description="Disordered" evidence="1">
    <location>
        <begin position="1"/>
        <end position="29"/>
    </location>
</feature>
<dbReference type="AlphaFoldDB" id="A0A316ZCC8"/>
<dbReference type="EMBL" id="KZ819293">
    <property type="protein sequence ID" value="PWN97893.1"/>
    <property type="molecule type" value="Genomic_DNA"/>
</dbReference>
<accession>A0A316ZCC8</accession>
<protein>
    <submittedName>
        <fullName evidence="3">S-adenosyl-L-methionine-dependent methyltransferase</fullName>
    </submittedName>
</protein>
<dbReference type="RefSeq" id="XP_025598172.1">
    <property type="nucleotide sequence ID" value="XM_025742442.1"/>
</dbReference>
<evidence type="ECO:0000313" key="3">
    <source>
        <dbReference type="EMBL" id="PWN97893.1"/>
    </source>
</evidence>
<name>A0A316ZCC8_9BASI</name>